<name>A0ACC0C9W5_CATRO</name>
<accession>A0ACC0C9W5</accession>
<proteinExistence type="predicted"/>
<gene>
    <name evidence="1" type="ORF">M9H77_02816</name>
</gene>
<sequence>MSTGDELLTDFVFEAYLLRASHAALSKMYEDERRSKHLINERGMDMVKTVEEEEGSASRKKKKLKRSPDNTNSIGSWSSI</sequence>
<dbReference type="EMBL" id="CM044701">
    <property type="protein sequence ID" value="KAI5681588.1"/>
    <property type="molecule type" value="Genomic_DNA"/>
</dbReference>
<dbReference type="Proteomes" id="UP001060085">
    <property type="component" value="Linkage Group LG01"/>
</dbReference>
<keyword evidence="2" id="KW-1185">Reference proteome</keyword>
<evidence type="ECO:0000313" key="1">
    <source>
        <dbReference type="EMBL" id="KAI5681588.1"/>
    </source>
</evidence>
<evidence type="ECO:0000313" key="2">
    <source>
        <dbReference type="Proteomes" id="UP001060085"/>
    </source>
</evidence>
<protein>
    <submittedName>
        <fullName evidence="1">Uncharacterized protein</fullName>
    </submittedName>
</protein>
<reference evidence="2" key="1">
    <citation type="journal article" date="2023" name="Nat. Plants">
        <title>Single-cell RNA sequencing provides a high-resolution roadmap for understanding the multicellular compartmentation of specialized metabolism.</title>
        <authorList>
            <person name="Sun S."/>
            <person name="Shen X."/>
            <person name="Li Y."/>
            <person name="Li Y."/>
            <person name="Wang S."/>
            <person name="Li R."/>
            <person name="Zhang H."/>
            <person name="Shen G."/>
            <person name="Guo B."/>
            <person name="Wei J."/>
            <person name="Xu J."/>
            <person name="St-Pierre B."/>
            <person name="Chen S."/>
            <person name="Sun C."/>
        </authorList>
    </citation>
    <scope>NUCLEOTIDE SEQUENCE [LARGE SCALE GENOMIC DNA]</scope>
</reference>
<comment type="caution">
    <text evidence="1">The sequence shown here is derived from an EMBL/GenBank/DDBJ whole genome shotgun (WGS) entry which is preliminary data.</text>
</comment>
<organism evidence="1 2">
    <name type="scientific">Catharanthus roseus</name>
    <name type="common">Madagascar periwinkle</name>
    <name type="synonym">Vinca rosea</name>
    <dbReference type="NCBI Taxonomy" id="4058"/>
    <lineage>
        <taxon>Eukaryota</taxon>
        <taxon>Viridiplantae</taxon>
        <taxon>Streptophyta</taxon>
        <taxon>Embryophyta</taxon>
        <taxon>Tracheophyta</taxon>
        <taxon>Spermatophyta</taxon>
        <taxon>Magnoliopsida</taxon>
        <taxon>eudicotyledons</taxon>
        <taxon>Gunneridae</taxon>
        <taxon>Pentapetalae</taxon>
        <taxon>asterids</taxon>
        <taxon>lamiids</taxon>
        <taxon>Gentianales</taxon>
        <taxon>Apocynaceae</taxon>
        <taxon>Rauvolfioideae</taxon>
        <taxon>Vinceae</taxon>
        <taxon>Catharanthinae</taxon>
        <taxon>Catharanthus</taxon>
    </lineage>
</organism>